<dbReference type="Proteomes" id="UP001385951">
    <property type="component" value="Unassembled WGS sequence"/>
</dbReference>
<gene>
    <name evidence="2" type="ORF">QCA50_004205</name>
</gene>
<evidence type="ECO:0000259" key="1">
    <source>
        <dbReference type="Pfam" id="PF06985"/>
    </source>
</evidence>
<reference evidence="2 3" key="1">
    <citation type="submission" date="2022-09" db="EMBL/GenBank/DDBJ databases">
        <authorList>
            <person name="Palmer J.M."/>
        </authorList>
    </citation>
    <scope>NUCLEOTIDE SEQUENCE [LARGE SCALE GENOMIC DNA]</scope>
    <source>
        <strain evidence="2 3">DSM 7382</strain>
    </source>
</reference>
<dbReference type="Pfam" id="PF06985">
    <property type="entry name" value="HET"/>
    <property type="match status" value="1"/>
</dbReference>
<dbReference type="InterPro" id="IPR010730">
    <property type="entry name" value="HET"/>
</dbReference>
<evidence type="ECO:0000313" key="3">
    <source>
        <dbReference type="Proteomes" id="UP001385951"/>
    </source>
</evidence>
<dbReference type="PANTHER" id="PTHR39596">
    <property type="match status" value="1"/>
</dbReference>
<keyword evidence="3" id="KW-1185">Reference proteome</keyword>
<dbReference type="EMBL" id="JASBNA010000004">
    <property type="protein sequence ID" value="KAK7692575.1"/>
    <property type="molecule type" value="Genomic_DNA"/>
</dbReference>
<organism evidence="2 3">
    <name type="scientific">Cerrena zonata</name>
    <dbReference type="NCBI Taxonomy" id="2478898"/>
    <lineage>
        <taxon>Eukaryota</taxon>
        <taxon>Fungi</taxon>
        <taxon>Dikarya</taxon>
        <taxon>Basidiomycota</taxon>
        <taxon>Agaricomycotina</taxon>
        <taxon>Agaricomycetes</taxon>
        <taxon>Polyporales</taxon>
        <taxon>Cerrenaceae</taxon>
        <taxon>Cerrena</taxon>
    </lineage>
</organism>
<name>A0AAW0GTI5_9APHY</name>
<accession>A0AAW0GTI5</accession>
<feature type="domain" description="Heterokaryon incompatibility" evidence="1">
    <location>
        <begin position="320"/>
        <end position="397"/>
    </location>
</feature>
<proteinExistence type="predicted"/>
<evidence type="ECO:0000313" key="2">
    <source>
        <dbReference type="EMBL" id="KAK7692575.1"/>
    </source>
</evidence>
<dbReference type="AlphaFoldDB" id="A0AAW0GTI5"/>
<comment type="caution">
    <text evidence="2">The sequence shown here is derived from an EMBL/GenBank/DDBJ whole genome shotgun (WGS) entry which is preliminary data.</text>
</comment>
<sequence>MGSFSNSVPSKSHSARRFVFNDTPWLGGKHDGYPVVTLDEYLDLRLKNAENIKDKTATQRKHQVALIQSLFTFGLIEAIVEENVSEQSLLRVNNGKTYLTDEGLYDIVFAWRDRVRILKDEELNRSWGDRVCNTLATMHHMLFSEIAEWPRSSLRALLPKDDLLSIIFSFGAIAETLTIAANGLFPQGSSLDNQGFSCSFVQVLFAHRAQEIFPQGWCPFVIKIISGISLCTFGYASTREAFLRNDFEDHTKCTDRACVANNIDISTYQNKHASASCTCSYGVPPVQAIYNMLANGQIPVISCDPTTLEMVVHPSTEIPYVAISHVWADRLGSISERGLPICQLKELFKKTYCLLPGGAFWMDSLCVPEARELRKKAIGMMAETYRNASVTLVVDAGIRACSCHARLAEKLLRIVTSGWMQRLWTLQEALLAQHLVFEFQDGFESIKELIPTGDDVFDSVILHLSSEVVQLIQYRWPLDEKRGFSLVDIASHLIWRSTSKAGDETLAIAGLVGVDVAELVQLPPEERMKVFLLRVGTLPANIVFLTGLKQTERGFRWAPRTMMQARESPVAGYRGDAICTPNGLLAEYACVVFKTVVLEASIRHYFLVDAISQCIYRVKDAAGAELGCAFNAFLMDQLPEIHQSIPCAAVELTRNDSNPEDNDKDRVICEVRKIFWISTVTPEIARHEYSIAETTALKLSVKSGRVKVRIV</sequence>
<protein>
    <recommendedName>
        <fullName evidence="1">Heterokaryon incompatibility domain-containing protein</fullName>
    </recommendedName>
</protein>
<dbReference type="PANTHER" id="PTHR39596:SF2">
    <property type="entry name" value="HET DOMAIN PROTEIN (AFU_ORTHOLOGUE AFUA_1G17550)-RELATED"/>
    <property type="match status" value="1"/>
</dbReference>